<dbReference type="AlphaFoldDB" id="A0A5N0EMK1"/>
<accession>A0A5N0EMK1</accession>
<feature type="transmembrane region" description="Helical" evidence="1">
    <location>
        <begin position="26"/>
        <end position="51"/>
    </location>
</feature>
<organism evidence="2 3">
    <name type="scientific">Nocardia colli</name>
    <dbReference type="NCBI Taxonomy" id="2545717"/>
    <lineage>
        <taxon>Bacteria</taxon>
        <taxon>Bacillati</taxon>
        <taxon>Actinomycetota</taxon>
        <taxon>Actinomycetes</taxon>
        <taxon>Mycobacteriales</taxon>
        <taxon>Nocardiaceae</taxon>
        <taxon>Nocardia</taxon>
    </lineage>
</organism>
<comment type="caution">
    <text evidence="2">The sequence shown here is derived from an EMBL/GenBank/DDBJ whole genome shotgun (WGS) entry which is preliminary data.</text>
</comment>
<evidence type="ECO:0000313" key="2">
    <source>
        <dbReference type="EMBL" id="KAA8890432.1"/>
    </source>
</evidence>
<dbReference type="Proteomes" id="UP000323876">
    <property type="component" value="Unassembled WGS sequence"/>
</dbReference>
<dbReference type="RefSeq" id="WP_150400342.1">
    <property type="nucleotide sequence ID" value="NZ_VXLC01000001.1"/>
</dbReference>
<proteinExistence type="predicted"/>
<keyword evidence="1" id="KW-1133">Transmembrane helix</keyword>
<feature type="transmembrane region" description="Helical" evidence="1">
    <location>
        <begin position="57"/>
        <end position="74"/>
    </location>
</feature>
<evidence type="ECO:0000313" key="3">
    <source>
        <dbReference type="Proteomes" id="UP000323876"/>
    </source>
</evidence>
<keyword evidence="1" id="KW-0472">Membrane</keyword>
<dbReference type="OrthoDB" id="3824130at2"/>
<gene>
    <name evidence="2" type="ORF">F3087_03860</name>
</gene>
<sequence>METVGEFVVGVDIVAVQKARRRTLRLLTTSVVVELITAVVISALAGLMVWLAGPIGLLQFAVVAAFIFGAQRTIRSRRRLRDKWAAEGICPHAMRLSPSGLRLSLDGAPDSIFLPWETVQGLRVHRWRGQQLLVVDLFPGVDVSTAGVHGLDHPDAQAALRKQTHGTIGLRTAVRVLTQPISATDQAAAYFTAGRVRVH</sequence>
<evidence type="ECO:0000256" key="1">
    <source>
        <dbReference type="SAM" id="Phobius"/>
    </source>
</evidence>
<keyword evidence="1" id="KW-0812">Transmembrane</keyword>
<dbReference type="EMBL" id="VXLC01000001">
    <property type="protein sequence ID" value="KAA8890432.1"/>
    <property type="molecule type" value="Genomic_DNA"/>
</dbReference>
<reference evidence="2 3" key="1">
    <citation type="submission" date="2019-09" db="EMBL/GenBank/DDBJ databases">
        <authorList>
            <person name="Wang X."/>
        </authorList>
    </citation>
    <scope>NUCLEOTIDE SEQUENCE [LARGE SCALE GENOMIC DNA]</scope>
    <source>
        <strain evidence="2 3">CICC 11023</strain>
    </source>
</reference>
<name>A0A5N0EMK1_9NOCA</name>
<keyword evidence="3" id="KW-1185">Reference proteome</keyword>
<protein>
    <submittedName>
        <fullName evidence="2">Uncharacterized protein</fullName>
    </submittedName>
</protein>